<protein>
    <submittedName>
        <fullName evidence="1">Uncharacterized protein</fullName>
    </submittedName>
</protein>
<accession>A0ABW9F6V9</accession>
<comment type="caution">
    <text evidence="1">The sequence shown here is derived from an EMBL/GenBank/DDBJ whole genome shotgun (WGS) entry which is preliminary data.</text>
</comment>
<dbReference type="RefSeq" id="WP_408126492.1">
    <property type="nucleotide sequence ID" value="NZ_JBFNFH010000006.1"/>
</dbReference>
<evidence type="ECO:0000313" key="1">
    <source>
        <dbReference type="EMBL" id="MFM1524790.1"/>
    </source>
</evidence>
<name>A0ABW9F6V9_9FIRM</name>
<dbReference type="Proteomes" id="UP001629536">
    <property type="component" value="Unassembled WGS sequence"/>
</dbReference>
<sequence length="60" mass="7343">MDLKRHEIIKVEYGRRKRVFDYVIDENGEEILEYKVKNTIRSIPLKDVILQIQRIKKNEK</sequence>
<reference evidence="1 2" key="1">
    <citation type="journal article" date="2024" name="Front. Microbiol.">
        <title>Pangenomic and biochemical analyses of Helcococcus ovis reveal widespread tetracycline resistance and a novel bacterial species, Helcococcus bovis.</title>
        <authorList>
            <person name="Cunha F."/>
            <person name="Zhai Y."/>
            <person name="Casaro S."/>
            <person name="Jones K.L."/>
            <person name="Hernandez M."/>
            <person name="Bisinotto R.S."/>
            <person name="Kariyawasam S."/>
            <person name="Brown M.B."/>
            <person name="Phillips A."/>
            <person name="Jeong K.C."/>
            <person name="Galvao K.N."/>
        </authorList>
    </citation>
    <scope>NUCLEOTIDE SEQUENCE [LARGE SCALE GENOMIC DNA]</scope>
    <source>
        <strain evidence="1 2">KG197</strain>
    </source>
</reference>
<organism evidence="1 2">
    <name type="scientific">Helcococcus bovis</name>
    <dbReference type="NCBI Taxonomy" id="3153252"/>
    <lineage>
        <taxon>Bacteria</taxon>
        <taxon>Bacillati</taxon>
        <taxon>Bacillota</taxon>
        <taxon>Tissierellia</taxon>
        <taxon>Tissierellales</taxon>
        <taxon>Peptoniphilaceae</taxon>
        <taxon>Helcococcus</taxon>
    </lineage>
</organism>
<keyword evidence="2" id="KW-1185">Reference proteome</keyword>
<proteinExistence type="predicted"/>
<evidence type="ECO:0000313" key="2">
    <source>
        <dbReference type="Proteomes" id="UP001629536"/>
    </source>
</evidence>
<dbReference type="EMBL" id="JBFNFH010000006">
    <property type="protein sequence ID" value="MFM1524790.1"/>
    <property type="molecule type" value="Genomic_DNA"/>
</dbReference>
<gene>
    <name evidence="1" type="ORF">ABGF40_03805</name>
</gene>